<reference evidence="2 3" key="1">
    <citation type="submission" date="2020-05" db="EMBL/GenBank/DDBJ databases">
        <title>Whole genome sequencing and identification of novel metabolites from Paenibacillus alvei strain JR949.</title>
        <authorList>
            <person name="Rajendhran J."/>
            <person name="Sree Pranav P."/>
            <person name="Mahalakshmi B."/>
            <person name="Karthikeyan R."/>
        </authorList>
    </citation>
    <scope>NUCLEOTIDE SEQUENCE [LARGE SCALE GENOMIC DNA]</scope>
    <source>
        <strain evidence="2 3">JR949</strain>
    </source>
</reference>
<evidence type="ECO:0000313" key="3">
    <source>
        <dbReference type="Proteomes" id="UP000552038"/>
    </source>
</evidence>
<organism evidence="2 3">
    <name type="scientific">Paenibacillus alvei</name>
    <name type="common">Bacillus alvei</name>
    <dbReference type="NCBI Taxonomy" id="44250"/>
    <lineage>
        <taxon>Bacteria</taxon>
        <taxon>Bacillati</taxon>
        <taxon>Bacillota</taxon>
        <taxon>Bacilli</taxon>
        <taxon>Bacillales</taxon>
        <taxon>Paenibacillaceae</taxon>
        <taxon>Paenibacillus</taxon>
    </lineage>
</organism>
<gene>
    <name evidence="2" type="ORF">HMI46_07450</name>
</gene>
<protein>
    <submittedName>
        <fullName evidence="2">Uncharacterized protein</fullName>
    </submittedName>
</protein>
<comment type="caution">
    <text evidence="2">The sequence shown here is derived from an EMBL/GenBank/DDBJ whole genome shotgun (WGS) entry which is preliminary data.</text>
</comment>
<proteinExistence type="predicted"/>
<feature type="coiled-coil region" evidence="1">
    <location>
        <begin position="372"/>
        <end position="420"/>
    </location>
</feature>
<evidence type="ECO:0000313" key="2">
    <source>
        <dbReference type="EMBL" id="NOJ70384.1"/>
    </source>
</evidence>
<dbReference type="SUPFAM" id="SSF50939">
    <property type="entry name" value="Sialidases"/>
    <property type="match status" value="1"/>
</dbReference>
<name>A0AAP6ZUE4_PAEAL</name>
<dbReference type="RefSeq" id="WP_171415866.1">
    <property type="nucleotide sequence ID" value="NZ_JABFOR010000006.1"/>
</dbReference>
<dbReference type="Proteomes" id="UP000552038">
    <property type="component" value="Unassembled WGS sequence"/>
</dbReference>
<dbReference type="AlphaFoldDB" id="A0AAP6ZUE4"/>
<accession>A0AAP6ZUE4</accession>
<sequence length="430" mass="48732">MRRNVYAQTSSGVNWIIAHADGTLEHTIHRAQGAPSCMTWKLGKPVNQYSAILISGYLHLLTSTDAGMFYTKCALNGQERHKVNIGNYSCSGNPYIFCFGHTLYFGYTIESNGACSYVLKCLDQGVWSEKVFPFPGETETPLHTEQASFCVSENGTLYGLFHIRSKDNHNQSLLLMEVRIEEQEENWTNIFSSSQPSFCWNMSMSVDRSGRPHLVWVVNNGGAATYYYANNFSFTKSCTPLKVSFSKEPVLPHIIVSEERVLLLFVTESSSELAYTYSVDDGASWVPFLHVGFAAGTRPRIVRGIRSSQRAIVPVTEVGIGYPHFRPLEPIDLLHPFFTMKAVLPQDVQDDMLVRYARMQMDAVHHYLFNHVKALQQEVLALEERVKDEEYALQHEDEQIAQLELEQQSMLDQLNSMHAEVEPSAIRLIQ</sequence>
<dbReference type="EMBL" id="JABFOR010000006">
    <property type="protein sequence ID" value="NOJ70384.1"/>
    <property type="molecule type" value="Genomic_DNA"/>
</dbReference>
<dbReference type="InterPro" id="IPR036278">
    <property type="entry name" value="Sialidase_sf"/>
</dbReference>
<evidence type="ECO:0000256" key="1">
    <source>
        <dbReference type="SAM" id="Coils"/>
    </source>
</evidence>
<keyword evidence="1" id="KW-0175">Coiled coil</keyword>